<dbReference type="SUPFAM" id="SSF55729">
    <property type="entry name" value="Acyl-CoA N-acyltransferases (Nat)"/>
    <property type="match status" value="1"/>
</dbReference>
<dbReference type="PANTHER" id="PTHR13947:SF37">
    <property type="entry name" value="LD18367P"/>
    <property type="match status" value="1"/>
</dbReference>
<keyword evidence="1 3" id="KW-0808">Transferase</keyword>
<sequence length="157" mass="18198">METLKNITIIPFDPKYAKDFADLNVEWLEKYFVVEPHDVDLLQRCEETIINKGGHIFFAKSGDQIAGTFSLIKVEKGVFELGKMAVSPKFQGQKIGQQLMSFCLDFAKNQNWIKLILYSNTLLENAIHIYRKYGFVEIELEKDSPYLRSNIKMELIL</sequence>
<dbReference type="RefSeq" id="WP_378293876.1">
    <property type="nucleotide sequence ID" value="NZ_JBHULE010000019.1"/>
</dbReference>
<comment type="caution">
    <text evidence="3">The sequence shown here is derived from an EMBL/GenBank/DDBJ whole genome shotgun (WGS) entry which is preliminary data.</text>
</comment>
<dbReference type="PANTHER" id="PTHR13947">
    <property type="entry name" value="GNAT FAMILY N-ACETYLTRANSFERASE"/>
    <property type="match status" value="1"/>
</dbReference>
<accession>A0ABW5LGM5</accession>
<proteinExistence type="predicted"/>
<feature type="domain" description="N-acetyltransferase" evidence="2">
    <location>
        <begin position="7"/>
        <end position="157"/>
    </location>
</feature>
<dbReference type="InterPro" id="IPR000182">
    <property type="entry name" value="GNAT_dom"/>
</dbReference>
<dbReference type="PROSITE" id="PS51186">
    <property type="entry name" value="GNAT"/>
    <property type="match status" value="1"/>
</dbReference>
<dbReference type="InterPro" id="IPR050769">
    <property type="entry name" value="NAT_camello-type"/>
</dbReference>
<protein>
    <submittedName>
        <fullName evidence="3">GNAT family N-acetyltransferase</fullName>
        <ecNumber evidence="3">2.3.-.-</ecNumber>
    </submittedName>
</protein>
<dbReference type="Proteomes" id="UP001597319">
    <property type="component" value="Unassembled WGS sequence"/>
</dbReference>
<gene>
    <name evidence="3" type="ORF">ACFSR1_15205</name>
</gene>
<dbReference type="EMBL" id="JBHULE010000019">
    <property type="protein sequence ID" value="MFD2564027.1"/>
    <property type="molecule type" value="Genomic_DNA"/>
</dbReference>
<evidence type="ECO:0000313" key="4">
    <source>
        <dbReference type="Proteomes" id="UP001597319"/>
    </source>
</evidence>
<dbReference type="Pfam" id="PF13508">
    <property type="entry name" value="Acetyltransf_7"/>
    <property type="match status" value="1"/>
</dbReference>
<dbReference type="EC" id="2.3.-.-" evidence="3"/>
<name>A0ABW5LGM5_9FLAO</name>
<evidence type="ECO:0000313" key="3">
    <source>
        <dbReference type="EMBL" id="MFD2564027.1"/>
    </source>
</evidence>
<organism evidence="3 4">
    <name type="scientific">Aquimarina rubra</name>
    <dbReference type="NCBI Taxonomy" id="1920033"/>
    <lineage>
        <taxon>Bacteria</taxon>
        <taxon>Pseudomonadati</taxon>
        <taxon>Bacteroidota</taxon>
        <taxon>Flavobacteriia</taxon>
        <taxon>Flavobacteriales</taxon>
        <taxon>Flavobacteriaceae</taxon>
        <taxon>Aquimarina</taxon>
    </lineage>
</organism>
<evidence type="ECO:0000259" key="2">
    <source>
        <dbReference type="PROSITE" id="PS51186"/>
    </source>
</evidence>
<keyword evidence="3" id="KW-0012">Acyltransferase</keyword>
<reference evidence="4" key="1">
    <citation type="journal article" date="2019" name="Int. J. Syst. Evol. Microbiol.">
        <title>The Global Catalogue of Microorganisms (GCM) 10K type strain sequencing project: providing services to taxonomists for standard genome sequencing and annotation.</title>
        <authorList>
            <consortium name="The Broad Institute Genomics Platform"/>
            <consortium name="The Broad Institute Genome Sequencing Center for Infectious Disease"/>
            <person name="Wu L."/>
            <person name="Ma J."/>
        </authorList>
    </citation>
    <scope>NUCLEOTIDE SEQUENCE [LARGE SCALE GENOMIC DNA]</scope>
    <source>
        <strain evidence="4">KCTC 52274</strain>
    </source>
</reference>
<evidence type="ECO:0000256" key="1">
    <source>
        <dbReference type="ARBA" id="ARBA00022679"/>
    </source>
</evidence>
<dbReference type="InterPro" id="IPR016181">
    <property type="entry name" value="Acyl_CoA_acyltransferase"/>
</dbReference>
<dbReference type="Gene3D" id="3.40.630.30">
    <property type="match status" value="1"/>
</dbReference>
<dbReference type="GO" id="GO:0016746">
    <property type="term" value="F:acyltransferase activity"/>
    <property type="evidence" value="ECO:0007669"/>
    <property type="project" value="UniProtKB-KW"/>
</dbReference>
<dbReference type="CDD" id="cd04301">
    <property type="entry name" value="NAT_SF"/>
    <property type="match status" value="1"/>
</dbReference>
<keyword evidence="4" id="KW-1185">Reference proteome</keyword>